<gene>
    <name evidence="1" type="ORF">BpHYR1_017164</name>
</gene>
<evidence type="ECO:0000313" key="2">
    <source>
        <dbReference type="Proteomes" id="UP000276133"/>
    </source>
</evidence>
<keyword evidence="2" id="KW-1185">Reference proteome</keyword>
<protein>
    <submittedName>
        <fullName evidence="1">Uncharacterized protein</fullName>
    </submittedName>
</protein>
<sequence>MEINNHERAHRSWNYIGRTYFVKISVGRSQGDSGFGPDFPKTQSGSVIDVLGQGLKLMNPI</sequence>
<dbReference type="EMBL" id="REGN01003619">
    <property type="protein sequence ID" value="RNA21715.1"/>
    <property type="molecule type" value="Genomic_DNA"/>
</dbReference>
<name>A0A3M7REM0_BRAPC</name>
<organism evidence="1 2">
    <name type="scientific">Brachionus plicatilis</name>
    <name type="common">Marine rotifer</name>
    <name type="synonym">Brachionus muelleri</name>
    <dbReference type="NCBI Taxonomy" id="10195"/>
    <lineage>
        <taxon>Eukaryota</taxon>
        <taxon>Metazoa</taxon>
        <taxon>Spiralia</taxon>
        <taxon>Gnathifera</taxon>
        <taxon>Rotifera</taxon>
        <taxon>Eurotatoria</taxon>
        <taxon>Monogononta</taxon>
        <taxon>Pseudotrocha</taxon>
        <taxon>Ploima</taxon>
        <taxon>Brachionidae</taxon>
        <taxon>Brachionus</taxon>
    </lineage>
</organism>
<evidence type="ECO:0000313" key="1">
    <source>
        <dbReference type="EMBL" id="RNA21715.1"/>
    </source>
</evidence>
<dbReference type="AlphaFoldDB" id="A0A3M7REM0"/>
<comment type="caution">
    <text evidence="1">The sequence shown here is derived from an EMBL/GenBank/DDBJ whole genome shotgun (WGS) entry which is preliminary data.</text>
</comment>
<accession>A0A3M7REM0</accession>
<dbReference type="Proteomes" id="UP000276133">
    <property type="component" value="Unassembled WGS sequence"/>
</dbReference>
<reference evidence="1 2" key="1">
    <citation type="journal article" date="2018" name="Sci. Rep.">
        <title>Genomic signatures of local adaptation to the degree of environmental predictability in rotifers.</title>
        <authorList>
            <person name="Franch-Gras L."/>
            <person name="Hahn C."/>
            <person name="Garcia-Roger E.M."/>
            <person name="Carmona M.J."/>
            <person name="Serra M."/>
            <person name="Gomez A."/>
        </authorList>
    </citation>
    <scope>NUCLEOTIDE SEQUENCE [LARGE SCALE GENOMIC DNA]</scope>
    <source>
        <strain evidence="1">HYR1</strain>
    </source>
</reference>
<proteinExistence type="predicted"/>